<keyword evidence="1" id="KW-0812">Transmembrane</keyword>
<feature type="transmembrane region" description="Helical" evidence="1">
    <location>
        <begin position="39"/>
        <end position="58"/>
    </location>
</feature>
<dbReference type="PANTHER" id="PTHR39419:SF1">
    <property type="entry name" value="SLL0814 PROTEIN"/>
    <property type="match status" value="1"/>
</dbReference>
<feature type="transmembrane region" description="Helical" evidence="1">
    <location>
        <begin position="65"/>
        <end position="85"/>
    </location>
</feature>
<dbReference type="InterPro" id="IPR007354">
    <property type="entry name" value="CruF-like"/>
</dbReference>
<feature type="transmembrane region" description="Helical" evidence="1">
    <location>
        <begin position="170"/>
        <end position="187"/>
    </location>
</feature>
<reference evidence="2 3" key="1">
    <citation type="submission" date="2018-03" db="EMBL/GenBank/DDBJ databases">
        <title>Genomic Encyclopedia of Archaeal and Bacterial Type Strains, Phase II (KMG-II): from individual species to whole genera.</title>
        <authorList>
            <person name="Goeker M."/>
        </authorList>
    </citation>
    <scope>NUCLEOTIDE SEQUENCE [LARGE SCALE GENOMIC DNA]</scope>
    <source>
        <strain evidence="2 3">DSM 27267</strain>
    </source>
</reference>
<keyword evidence="1" id="KW-1133">Transmembrane helix</keyword>
<sequence length="217" mass="24680">MKNLRKSLQNVSQVTLRRVLMLFYAVGLIGLVFPDSRPFFQAITPIFLVATVVLLYLFEENPTPGLYIASFLVFAIGFFVEVMGVKTGHVFGVYEYGTTLGPKLFETPIIIGVLWLIQIYCVYTILEPFSFPLWLKALVGAVILVVFDLILEPAAVKTGMWNWSNGEVPFQNYLAWFITSVVMLDLFHLFRLKTKNHMALPLMAIQLVFFLFLGILL</sequence>
<dbReference type="OrthoDB" id="9811293at2"/>
<dbReference type="AlphaFoldDB" id="A0A2P8C8K7"/>
<dbReference type="PANTHER" id="PTHR39419">
    <property type="entry name" value="SLL0814 PROTEIN"/>
    <property type="match status" value="1"/>
</dbReference>
<dbReference type="Proteomes" id="UP000240621">
    <property type="component" value="Unassembled WGS sequence"/>
</dbReference>
<evidence type="ECO:0000256" key="1">
    <source>
        <dbReference type="SAM" id="Phobius"/>
    </source>
</evidence>
<dbReference type="RefSeq" id="WP_106543295.1">
    <property type="nucleotide sequence ID" value="NZ_BLAU01000001.1"/>
</dbReference>
<evidence type="ECO:0000313" key="2">
    <source>
        <dbReference type="EMBL" id="PSK81303.1"/>
    </source>
</evidence>
<feature type="transmembrane region" description="Helical" evidence="1">
    <location>
        <begin position="105"/>
        <end position="126"/>
    </location>
</feature>
<evidence type="ECO:0000313" key="3">
    <source>
        <dbReference type="Proteomes" id="UP000240621"/>
    </source>
</evidence>
<name>A0A2P8C8K7_9BACT</name>
<protein>
    <submittedName>
        <fullName evidence="2">Putative membrane protein</fullName>
    </submittedName>
</protein>
<accession>A0A2P8C8K7</accession>
<organism evidence="2 3">
    <name type="scientific">Prolixibacter denitrificans</name>
    <dbReference type="NCBI Taxonomy" id="1541063"/>
    <lineage>
        <taxon>Bacteria</taxon>
        <taxon>Pseudomonadati</taxon>
        <taxon>Bacteroidota</taxon>
        <taxon>Bacteroidia</taxon>
        <taxon>Marinilabiliales</taxon>
        <taxon>Prolixibacteraceae</taxon>
        <taxon>Prolixibacter</taxon>
    </lineage>
</organism>
<feature type="transmembrane region" description="Helical" evidence="1">
    <location>
        <begin position="133"/>
        <end position="150"/>
    </location>
</feature>
<proteinExistence type="predicted"/>
<gene>
    <name evidence="2" type="ORF">CLV93_11087</name>
</gene>
<dbReference type="Pfam" id="PF04240">
    <property type="entry name" value="Caroten_synth"/>
    <property type="match status" value="1"/>
</dbReference>
<comment type="caution">
    <text evidence="2">The sequence shown here is derived from an EMBL/GenBank/DDBJ whole genome shotgun (WGS) entry which is preliminary data.</text>
</comment>
<feature type="transmembrane region" description="Helical" evidence="1">
    <location>
        <begin position="199"/>
        <end position="216"/>
    </location>
</feature>
<feature type="transmembrane region" description="Helical" evidence="1">
    <location>
        <begin position="15"/>
        <end position="33"/>
    </location>
</feature>
<dbReference type="EMBL" id="PYGC01000010">
    <property type="protein sequence ID" value="PSK81303.1"/>
    <property type="molecule type" value="Genomic_DNA"/>
</dbReference>
<keyword evidence="1" id="KW-0472">Membrane</keyword>